<dbReference type="Proteomes" id="UP001268036">
    <property type="component" value="Unassembled WGS sequence"/>
</dbReference>
<dbReference type="AlphaFoldDB" id="A0AAJ2EVD3"/>
<comment type="caution">
    <text evidence="1">The sequence shown here is derived from an EMBL/GenBank/DDBJ whole genome shotgun (WGS) entry which is preliminary data.</text>
</comment>
<proteinExistence type="predicted"/>
<evidence type="ECO:0000313" key="1">
    <source>
        <dbReference type="EMBL" id="MDR6233562.1"/>
    </source>
</evidence>
<protein>
    <submittedName>
        <fullName evidence="1">Uncharacterized protein</fullName>
    </submittedName>
</protein>
<sequence length="81" mass="9452">MPAELCIPLQLTPAQARAYLRWLAAQYRAGLQEHWWDDRYRTVPAGPLRRWRIHQDHPALAAVADTARALRAELRTLEQRP</sequence>
<dbReference type="EMBL" id="JAVJAF010000001">
    <property type="protein sequence ID" value="MDR6233562.1"/>
    <property type="molecule type" value="Genomic_DNA"/>
</dbReference>
<name>A0AAJ2EVD3_9PSED</name>
<dbReference type="RefSeq" id="WP_058763386.1">
    <property type="nucleotide sequence ID" value="NZ_CP021645.1"/>
</dbReference>
<accession>A0AAJ2EVD3</accession>
<reference evidence="1" key="1">
    <citation type="submission" date="2023-08" db="EMBL/GenBank/DDBJ databases">
        <title>Functional and genomic diversity of the sorghum phyllosphere microbiome.</title>
        <authorList>
            <person name="Shade A."/>
        </authorList>
    </citation>
    <scope>NUCLEOTIDE SEQUENCE</scope>
    <source>
        <strain evidence="1">SORGH_AS_0201</strain>
    </source>
</reference>
<evidence type="ECO:0000313" key="2">
    <source>
        <dbReference type="Proteomes" id="UP001268036"/>
    </source>
</evidence>
<organism evidence="1 2">
    <name type="scientific">Pseudomonas oryzihabitans</name>
    <dbReference type="NCBI Taxonomy" id="47885"/>
    <lineage>
        <taxon>Bacteria</taxon>
        <taxon>Pseudomonadati</taxon>
        <taxon>Pseudomonadota</taxon>
        <taxon>Gammaproteobacteria</taxon>
        <taxon>Pseudomonadales</taxon>
        <taxon>Pseudomonadaceae</taxon>
        <taxon>Pseudomonas</taxon>
    </lineage>
</organism>
<gene>
    <name evidence="1" type="ORF">QE440_001303</name>
</gene>